<organism evidence="2">
    <name type="scientific">Sipha flava</name>
    <name type="common">yellow sugarcane aphid</name>
    <dbReference type="NCBI Taxonomy" id="143950"/>
    <lineage>
        <taxon>Eukaryota</taxon>
        <taxon>Metazoa</taxon>
        <taxon>Ecdysozoa</taxon>
        <taxon>Arthropoda</taxon>
        <taxon>Hexapoda</taxon>
        <taxon>Insecta</taxon>
        <taxon>Pterygota</taxon>
        <taxon>Neoptera</taxon>
        <taxon>Paraneoptera</taxon>
        <taxon>Hemiptera</taxon>
        <taxon>Sternorrhyncha</taxon>
        <taxon>Aphidomorpha</taxon>
        <taxon>Aphidoidea</taxon>
        <taxon>Aphididae</taxon>
        <taxon>Sipha</taxon>
    </lineage>
</organism>
<sequence length="137" mass="16630">MTIQHHRKMSYIIAMYQYTQFYQIKLLNDEELIVNWTIGLPTKFHTRRRHRIFQQCKQYYTRETDVRGWTRRGCVGILSVKRLFIYTVVHIRYIYLCFLYSFGHDDDGFFLSLSHPPALFIFLSHSQSLYFSFPLSL</sequence>
<gene>
    <name evidence="2" type="ORF">g.146092</name>
</gene>
<evidence type="ECO:0000256" key="1">
    <source>
        <dbReference type="SAM" id="Phobius"/>
    </source>
</evidence>
<dbReference type="EMBL" id="GGMS01013032">
    <property type="protein sequence ID" value="MBY82235.1"/>
    <property type="molecule type" value="Transcribed_RNA"/>
</dbReference>
<dbReference type="AlphaFoldDB" id="A0A2S2QWX8"/>
<reference evidence="2" key="1">
    <citation type="submission" date="2018-04" db="EMBL/GenBank/DDBJ databases">
        <title>Transcriptome assembly of Sipha flava.</title>
        <authorList>
            <person name="Scully E.D."/>
            <person name="Geib S.M."/>
            <person name="Palmer N.A."/>
            <person name="Koch K."/>
            <person name="Bradshaw J."/>
            <person name="Heng-Moss T."/>
            <person name="Sarath G."/>
        </authorList>
    </citation>
    <scope>NUCLEOTIDE SEQUENCE</scope>
</reference>
<keyword evidence="1" id="KW-0472">Membrane</keyword>
<keyword evidence="1" id="KW-0812">Transmembrane</keyword>
<keyword evidence="1" id="KW-1133">Transmembrane helix</keyword>
<evidence type="ECO:0000313" key="2">
    <source>
        <dbReference type="EMBL" id="MBY82235.1"/>
    </source>
</evidence>
<feature type="transmembrane region" description="Helical" evidence="1">
    <location>
        <begin position="83"/>
        <end position="103"/>
    </location>
</feature>
<name>A0A2S2QWX8_9HEMI</name>
<proteinExistence type="predicted"/>
<accession>A0A2S2QWX8</accession>
<protein>
    <submittedName>
        <fullName evidence="2">Uncharacterized protein</fullName>
    </submittedName>
</protein>